<dbReference type="InterPro" id="IPR017871">
    <property type="entry name" value="ABC_transporter-like_CS"/>
</dbReference>
<dbReference type="InterPro" id="IPR027417">
    <property type="entry name" value="P-loop_NTPase"/>
</dbReference>
<gene>
    <name evidence="10" type="ORF">H6G95_32715</name>
</gene>
<keyword evidence="2 7" id="KW-0812">Transmembrane</keyword>
<feature type="transmembrane region" description="Helical" evidence="7">
    <location>
        <begin position="31"/>
        <end position="52"/>
    </location>
</feature>
<dbReference type="Pfam" id="PF00664">
    <property type="entry name" value="ABC_membrane"/>
    <property type="match status" value="1"/>
</dbReference>
<evidence type="ECO:0000256" key="1">
    <source>
        <dbReference type="ARBA" id="ARBA00004651"/>
    </source>
</evidence>
<dbReference type="PROSITE" id="PS00211">
    <property type="entry name" value="ABC_TRANSPORTER_1"/>
    <property type="match status" value="1"/>
</dbReference>
<feature type="transmembrane region" description="Helical" evidence="7">
    <location>
        <begin position="72"/>
        <end position="94"/>
    </location>
</feature>
<dbReference type="SUPFAM" id="SSF52540">
    <property type="entry name" value="P-loop containing nucleoside triphosphate hydrolases"/>
    <property type="match status" value="1"/>
</dbReference>
<evidence type="ECO:0000259" key="8">
    <source>
        <dbReference type="PROSITE" id="PS50893"/>
    </source>
</evidence>
<dbReference type="SUPFAM" id="SSF90123">
    <property type="entry name" value="ABC transporter transmembrane region"/>
    <property type="match status" value="1"/>
</dbReference>
<dbReference type="InterPro" id="IPR003593">
    <property type="entry name" value="AAA+_ATPase"/>
</dbReference>
<evidence type="ECO:0000256" key="7">
    <source>
        <dbReference type="SAM" id="Phobius"/>
    </source>
</evidence>
<dbReference type="Gene3D" id="3.40.50.300">
    <property type="entry name" value="P-loop containing nucleotide triphosphate hydrolases"/>
    <property type="match status" value="1"/>
</dbReference>
<keyword evidence="6 7" id="KW-0472">Membrane</keyword>
<evidence type="ECO:0000313" key="10">
    <source>
        <dbReference type="EMBL" id="MBD2565256.1"/>
    </source>
</evidence>
<dbReference type="SMART" id="SM00382">
    <property type="entry name" value="AAA"/>
    <property type="match status" value="1"/>
</dbReference>
<keyword evidence="3" id="KW-0547">Nucleotide-binding</keyword>
<evidence type="ECO:0000256" key="3">
    <source>
        <dbReference type="ARBA" id="ARBA00022741"/>
    </source>
</evidence>
<dbReference type="InterPro" id="IPR011527">
    <property type="entry name" value="ABC1_TM_dom"/>
</dbReference>
<evidence type="ECO:0000256" key="5">
    <source>
        <dbReference type="ARBA" id="ARBA00022989"/>
    </source>
</evidence>
<dbReference type="InterPro" id="IPR003439">
    <property type="entry name" value="ABC_transporter-like_ATP-bd"/>
</dbReference>
<dbReference type="PROSITE" id="PS50929">
    <property type="entry name" value="ABC_TM1F"/>
    <property type="match status" value="1"/>
</dbReference>
<evidence type="ECO:0000259" key="9">
    <source>
        <dbReference type="PROSITE" id="PS50929"/>
    </source>
</evidence>
<dbReference type="CDD" id="cd18545">
    <property type="entry name" value="ABC_6TM_YknV_like"/>
    <property type="match status" value="1"/>
</dbReference>
<keyword evidence="11" id="KW-1185">Reference proteome</keyword>
<dbReference type="InterPro" id="IPR036640">
    <property type="entry name" value="ABC1_TM_sf"/>
</dbReference>
<dbReference type="EMBL" id="JACJTE010000075">
    <property type="protein sequence ID" value="MBD2565256.1"/>
    <property type="molecule type" value="Genomic_DNA"/>
</dbReference>
<feature type="domain" description="ABC transporter" evidence="8">
    <location>
        <begin position="352"/>
        <end position="586"/>
    </location>
</feature>
<keyword evidence="5 7" id="KW-1133">Transmembrane helix</keyword>
<organism evidence="10 11">
    <name type="scientific">Nostoc linckia FACHB-391</name>
    <dbReference type="NCBI Taxonomy" id="2692906"/>
    <lineage>
        <taxon>Bacteria</taxon>
        <taxon>Bacillati</taxon>
        <taxon>Cyanobacteriota</taxon>
        <taxon>Cyanophyceae</taxon>
        <taxon>Nostocales</taxon>
        <taxon>Nostocaceae</taxon>
        <taxon>Nostoc</taxon>
    </lineage>
</organism>
<dbReference type="GO" id="GO:0005524">
    <property type="term" value="F:ATP binding"/>
    <property type="evidence" value="ECO:0007669"/>
    <property type="project" value="UniProtKB-KW"/>
</dbReference>
<feature type="transmembrane region" description="Helical" evidence="7">
    <location>
        <begin position="177"/>
        <end position="197"/>
    </location>
</feature>
<feature type="transmembrane region" description="Helical" evidence="7">
    <location>
        <begin position="280"/>
        <end position="299"/>
    </location>
</feature>
<comment type="subcellular location">
    <subcellularLocation>
        <location evidence="1">Cell membrane</location>
        <topology evidence="1">Multi-pass membrane protein</topology>
    </subcellularLocation>
</comment>
<dbReference type="PANTHER" id="PTHR43394">
    <property type="entry name" value="ATP-DEPENDENT PERMEASE MDL1, MITOCHONDRIAL"/>
    <property type="match status" value="1"/>
</dbReference>
<keyword evidence="4 10" id="KW-0067">ATP-binding</keyword>
<protein>
    <submittedName>
        <fullName evidence="10">ABC transporter ATP-binding protein</fullName>
    </submittedName>
</protein>
<evidence type="ECO:0000256" key="6">
    <source>
        <dbReference type="ARBA" id="ARBA00023136"/>
    </source>
</evidence>
<evidence type="ECO:0000256" key="2">
    <source>
        <dbReference type="ARBA" id="ARBA00022692"/>
    </source>
</evidence>
<dbReference type="PANTHER" id="PTHR43394:SF1">
    <property type="entry name" value="ATP-BINDING CASSETTE SUB-FAMILY B MEMBER 10, MITOCHONDRIAL"/>
    <property type="match status" value="1"/>
</dbReference>
<dbReference type="InterPro" id="IPR039421">
    <property type="entry name" value="Type_1_exporter"/>
</dbReference>
<feature type="domain" description="ABC transmembrane type-1" evidence="9">
    <location>
        <begin position="38"/>
        <end position="318"/>
    </location>
</feature>
<dbReference type="Proteomes" id="UP000604661">
    <property type="component" value="Unassembled WGS sequence"/>
</dbReference>
<reference evidence="10 11" key="1">
    <citation type="journal article" date="2020" name="ISME J.">
        <title>Comparative genomics reveals insights into cyanobacterial evolution and habitat adaptation.</title>
        <authorList>
            <person name="Chen M.Y."/>
            <person name="Teng W.K."/>
            <person name="Zhao L."/>
            <person name="Hu C.X."/>
            <person name="Zhou Y.K."/>
            <person name="Han B.P."/>
            <person name="Song L.R."/>
            <person name="Shu W.S."/>
        </authorList>
    </citation>
    <scope>NUCLEOTIDE SEQUENCE [LARGE SCALE GENOMIC DNA]</scope>
    <source>
        <strain evidence="10 11">FACHB-391</strain>
    </source>
</reference>
<dbReference type="RefSeq" id="WP_190899419.1">
    <property type="nucleotide sequence ID" value="NZ_JACJTE010000075.1"/>
</dbReference>
<evidence type="ECO:0000256" key="4">
    <source>
        <dbReference type="ARBA" id="ARBA00022840"/>
    </source>
</evidence>
<dbReference type="PROSITE" id="PS50893">
    <property type="entry name" value="ABC_TRANSPORTER_2"/>
    <property type="match status" value="1"/>
</dbReference>
<dbReference type="Pfam" id="PF00005">
    <property type="entry name" value="ABC_tran"/>
    <property type="match status" value="1"/>
</dbReference>
<dbReference type="Gene3D" id="1.20.1560.10">
    <property type="entry name" value="ABC transporter type 1, transmembrane domain"/>
    <property type="match status" value="1"/>
</dbReference>
<sequence>MNRRNNILESASKVNTPLPVIRRFSQYFRPYIKDIPMILGLIIISSITQAIAPLLTGWSVDNLIVKGNLLGLLWMLFVLTIVYLIGFFSSRTLIVKVGVIMQRILAQLRQDIMNKLQTLPLSFFDQSKAGDLMSRLLSDVNTLNQLFSPILPQVIGSFFGLLVSAIFMLYINLQLGLITSLMMPIILLTTAFFARLARAKFRITRQTISQLSIKLEENLSNIQEVQAFNRAQLNIQEFRTLNVNNRNANIQATAITAAFLPTIDLFNTLAWGIVLAYGGFLVYQNIMTVGAVTAFLFYVQQFFQPIQLISNFYTQAQSGLAGLERIFLLLDEPVQLQDATDAIAMPPIQGKVQFEHVNFEYKPGQKVLENVSFNAEPGQAIALVGATGAGKTTIISLLSRFYDVSDGAVKIDDIDIRKVSQASLRRQIGVVSQDTMIFSSSVAENIAFGNPQATTAEIEAAAKIANIHDFILTLPEAYATQLGERGMNLSKGQQQLISIARAVLVNPRILILDEATSNIDSQTENLVQQAIANLIKGRTSFIIAHRLTTVTNADKVLVIEQGQIIEQGTHAQLMEQKGVYANLYSLQLANNIKTSLKIGSRN</sequence>
<accession>A0ABR8F9F4</accession>
<proteinExistence type="predicted"/>
<comment type="caution">
    <text evidence="10">The sequence shown here is derived from an EMBL/GenBank/DDBJ whole genome shotgun (WGS) entry which is preliminary data.</text>
</comment>
<name>A0ABR8F9F4_NOSLI</name>
<feature type="transmembrane region" description="Helical" evidence="7">
    <location>
        <begin position="150"/>
        <end position="171"/>
    </location>
</feature>
<evidence type="ECO:0000313" key="11">
    <source>
        <dbReference type="Proteomes" id="UP000604661"/>
    </source>
</evidence>